<comment type="caution">
    <text evidence="2">The sequence shown here is derived from an EMBL/GenBank/DDBJ whole genome shotgun (WGS) entry which is preliminary data.</text>
</comment>
<evidence type="ECO:0000313" key="3">
    <source>
        <dbReference type="Proteomes" id="UP000241890"/>
    </source>
</evidence>
<name>A0A2R5GWB2_9STRA</name>
<sequence length="130" mass="14162">MNRAFNAHGAVDPRDARDIDTHETRNGSIRGTSSALPTRDDNVTTLGPEEITLDDRFFYITARVNGGVRYMNCPNAGSGDYSFGSTSTTMWSRSAFLTGRSQDKNKLFGFDSPNGAYKGGDLAMKGHCPE</sequence>
<feature type="region of interest" description="Disordered" evidence="1">
    <location>
        <begin position="1"/>
        <end position="43"/>
    </location>
</feature>
<dbReference type="Proteomes" id="UP000241890">
    <property type="component" value="Unassembled WGS sequence"/>
</dbReference>
<evidence type="ECO:0000313" key="2">
    <source>
        <dbReference type="EMBL" id="GBG35126.1"/>
    </source>
</evidence>
<reference evidence="2 3" key="1">
    <citation type="submission" date="2017-12" db="EMBL/GenBank/DDBJ databases">
        <title>Sequencing, de novo assembly and annotation of complete genome of a new Thraustochytrid species, strain FCC1311.</title>
        <authorList>
            <person name="Sedici K."/>
            <person name="Godart F."/>
            <person name="Aiese Cigliano R."/>
            <person name="Sanseverino W."/>
            <person name="Barakat M."/>
            <person name="Ortet P."/>
            <person name="Marechal E."/>
            <person name="Cagnac O."/>
            <person name="Amato A."/>
        </authorList>
    </citation>
    <scope>NUCLEOTIDE SEQUENCE [LARGE SCALE GENOMIC DNA]</scope>
</reference>
<proteinExistence type="predicted"/>
<accession>A0A2R5GWB2</accession>
<feature type="compositionally biased region" description="Basic and acidic residues" evidence="1">
    <location>
        <begin position="11"/>
        <end position="25"/>
    </location>
</feature>
<keyword evidence="3" id="KW-1185">Reference proteome</keyword>
<feature type="compositionally biased region" description="Polar residues" evidence="1">
    <location>
        <begin position="26"/>
        <end position="36"/>
    </location>
</feature>
<dbReference type="InParanoid" id="A0A2R5GWB2"/>
<dbReference type="EMBL" id="BEYU01000323">
    <property type="protein sequence ID" value="GBG35126.1"/>
    <property type="molecule type" value="Genomic_DNA"/>
</dbReference>
<protein>
    <submittedName>
        <fullName evidence="2">Uncharacterized protein</fullName>
    </submittedName>
</protein>
<gene>
    <name evidence="2" type="ORF">FCC1311_113492</name>
</gene>
<evidence type="ECO:0000256" key="1">
    <source>
        <dbReference type="SAM" id="MobiDB-lite"/>
    </source>
</evidence>
<dbReference type="AlphaFoldDB" id="A0A2R5GWB2"/>
<organism evidence="2 3">
    <name type="scientific">Hondaea fermentalgiana</name>
    <dbReference type="NCBI Taxonomy" id="2315210"/>
    <lineage>
        <taxon>Eukaryota</taxon>
        <taxon>Sar</taxon>
        <taxon>Stramenopiles</taxon>
        <taxon>Bigyra</taxon>
        <taxon>Labyrinthulomycetes</taxon>
        <taxon>Thraustochytrida</taxon>
        <taxon>Thraustochytriidae</taxon>
        <taxon>Hondaea</taxon>
    </lineage>
</organism>